<proteinExistence type="predicted"/>
<keyword evidence="1" id="KW-0472">Membrane</keyword>
<dbReference type="InterPro" id="IPR045629">
    <property type="entry name" value="DUF6232"/>
</dbReference>
<name>A0A4R6JP20_9ACTN</name>
<accession>A0A4R6JP20</accession>
<dbReference type="Proteomes" id="UP000294901">
    <property type="component" value="Unassembled WGS sequence"/>
</dbReference>
<organism evidence="2 3">
    <name type="scientific">Paractinoplanes brasiliensis</name>
    <dbReference type="NCBI Taxonomy" id="52695"/>
    <lineage>
        <taxon>Bacteria</taxon>
        <taxon>Bacillati</taxon>
        <taxon>Actinomycetota</taxon>
        <taxon>Actinomycetes</taxon>
        <taxon>Micromonosporales</taxon>
        <taxon>Micromonosporaceae</taxon>
        <taxon>Paractinoplanes</taxon>
    </lineage>
</organism>
<dbReference type="Pfam" id="PF19744">
    <property type="entry name" value="DUF6232"/>
    <property type="match status" value="1"/>
</dbReference>
<dbReference type="EMBL" id="SNWR01000001">
    <property type="protein sequence ID" value="TDO38243.1"/>
    <property type="molecule type" value="Genomic_DNA"/>
</dbReference>
<reference evidence="2 3" key="1">
    <citation type="submission" date="2019-03" db="EMBL/GenBank/DDBJ databases">
        <title>Sequencing the genomes of 1000 actinobacteria strains.</title>
        <authorList>
            <person name="Klenk H.-P."/>
        </authorList>
    </citation>
    <scope>NUCLEOTIDE SEQUENCE [LARGE SCALE GENOMIC DNA]</scope>
    <source>
        <strain evidence="2 3">DSM 43805</strain>
    </source>
</reference>
<gene>
    <name evidence="2" type="ORF">C8E87_1893</name>
</gene>
<keyword evidence="1" id="KW-0812">Transmembrane</keyword>
<comment type="caution">
    <text evidence="2">The sequence shown here is derived from an EMBL/GenBank/DDBJ whole genome shotgun (WGS) entry which is preliminary data.</text>
</comment>
<sequence length="149" mass="16443">MTLNSDTSATGSPIYYPGPGIVVTGTHIETEDSIYRVRDLVVEDPTYLYIHPARAIAFYCGALELLMAIGFAALHGTAGWMLCVAGVLAAVGMGGAIWIDDYRNPRHMELTALHKGRRVLLFSSDNQRVFEQVRRAVVRAVEANRRPRP</sequence>
<feature type="transmembrane region" description="Helical" evidence="1">
    <location>
        <begin position="56"/>
        <end position="73"/>
    </location>
</feature>
<protein>
    <submittedName>
        <fullName evidence="2">Uncharacterized protein</fullName>
    </submittedName>
</protein>
<keyword evidence="3" id="KW-1185">Reference proteome</keyword>
<evidence type="ECO:0000313" key="3">
    <source>
        <dbReference type="Proteomes" id="UP000294901"/>
    </source>
</evidence>
<dbReference type="RefSeq" id="WP_133872749.1">
    <property type="nucleotide sequence ID" value="NZ_BOMD01000023.1"/>
</dbReference>
<dbReference type="AlphaFoldDB" id="A0A4R6JP20"/>
<evidence type="ECO:0000313" key="2">
    <source>
        <dbReference type="EMBL" id="TDO38243.1"/>
    </source>
</evidence>
<keyword evidence="1" id="KW-1133">Transmembrane helix</keyword>
<feature type="transmembrane region" description="Helical" evidence="1">
    <location>
        <begin position="79"/>
        <end position="99"/>
    </location>
</feature>
<evidence type="ECO:0000256" key="1">
    <source>
        <dbReference type="SAM" id="Phobius"/>
    </source>
</evidence>